<evidence type="ECO:0000256" key="1">
    <source>
        <dbReference type="SAM" id="MobiDB-lite"/>
    </source>
</evidence>
<proteinExistence type="predicted"/>
<dbReference type="KEGG" id="vau:VANGNB10_cII0383c"/>
<feature type="region of interest" description="Disordered" evidence="1">
    <location>
        <begin position="46"/>
        <end position="71"/>
    </location>
</feature>
<dbReference type="EMBL" id="RDOM01000017">
    <property type="protein sequence ID" value="MBF4272230.1"/>
    <property type="molecule type" value="Genomic_DNA"/>
</dbReference>
<accession>A0AAW4ALV8</accession>
<comment type="caution">
    <text evidence="2">The sequence shown here is derived from an EMBL/GenBank/DDBJ whole genome shotgun (WGS) entry which is preliminary data.</text>
</comment>
<reference evidence="2 3" key="1">
    <citation type="journal article" date="2021" name="PeerJ">
        <title>Analysis of 44 Vibrio anguillarum genomes reveals high genetic diversity.</title>
        <authorList>
            <person name="Hansen M.J."/>
            <person name="Dalsgaard I."/>
        </authorList>
    </citation>
    <scope>NUCLEOTIDE SEQUENCE [LARGE SCALE GENOMIC DNA]</scope>
    <source>
        <strain evidence="2 3">17-16730-2A</strain>
    </source>
</reference>
<organism evidence="2 3">
    <name type="scientific">Vibrio anguillarum</name>
    <name type="common">Listonella anguillarum</name>
    <dbReference type="NCBI Taxonomy" id="55601"/>
    <lineage>
        <taxon>Bacteria</taxon>
        <taxon>Pseudomonadati</taxon>
        <taxon>Pseudomonadota</taxon>
        <taxon>Gammaproteobacteria</taxon>
        <taxon>Vibrionales</taxon>
        <taxon>Vibrionaceae</taxon>
        <taxon>Vibrio</taxon>
    </lineage>
</organism>
<name>A0AAW4ALV8_VIBAN</name>
<sequence>MITDESDGKPVLGSSDTPESIARKLGVRVPTDIEVDAQGNVKAGFHGMSVSPIPVENLPRHRRPPEFGGTGKDPIWGLHTIHLGTFSLKYMPDPEKPSHGFIAPAMDMEYTHYEQCIYNTRDIWCPIVKEDLDDENS</sequence>
<evidence type="ECO:0000313" key="3">
    <source>
        <dbReference type="Proteomes" id="UP000722957"/>
    </source>
</evidence>
<gene>
    <name evidence="2" type="ORF">EAY07_09205</name>
</gene>
<dbReference type="Proteomes" id="UP000722957">
    <property type="component" value="Unassembled WGS sequence"/>
</dbReference>
<protein>
    <submittedName>
        <fullName evidence="2">Uncharacterized protein</fullName>
    </submittedName>
</protein>
<dbReference type="AlphaFoldDB" id="A0AAW4ALV8"/>
<evidence type="ECO:0000313" key="2">
    <source>
        <dbReference type="EMBL" id="MBF4272230.1"/>
    </source>
</evidence>
<feature type="region of interest" description="Disordered" evidence="1">
    <location>
        <begin position="1"/>
        <end position="26"/>
    </location>
</feature>